<accession>A0ABU2C704</accession>
<organism evidence="1 2">
    <name type="scientific">Rhodoferax ferrireducens</name>
    <dbReference type="NCBI Taxonomy" id="192843"/>
    <lineage>
        <taxon>Bacteria</taxon>
        <taxon>Pseudomonadati</taxon>
        <taxon>Pseudomonadota</taxon>
        <taxon>Betaproteobacteria</taxon>
        <taxon>Burkholderiales</taxon>
        <taxon>Comamonadaceae</taxon>
        <taxon>Rhodoferax</taxon>
    </lineage>
</organism>
<sequence>MTTSANPQTTELSFNILATTTWAGDSLGTMAIVFTFDGEQMGFPVQVSGNGPMATIEQTLNYGTAIIEAGASVSLNMDAPNALVQFSGSVGNGSTSLPLNGLQIAGFNNIT</sequence>
<proteinExistence type="predicted"/>
<evidence type="ECO:0000313" key="2">
    <source>
        <dbReference type="Proteomes" id="UP001180487"/>
    </source>
</evidence>
<protein>
    <submittedName>
        <fullName evidence="1">Uncharacterized protein</fullName>
    </submittedName>
</protein>
<dbReference type="RefSeq" id="WP_310372535.1">
    <property type="nucleotide sequence ID" value="NZ_JAVDXT010000001.1"/>
</dbReference>
<gene>
    <name evidence="1" type="ORF">J2X19_001761</name>
</gene>
<reference evidence="1 2" key="1">
    <citation type="submission" date="2023-07" db="EMBL/GenBank/DDBJ databases">
        <title>Sorghum-associated microbial communities from plants grown in Nebraska, USA.</title>
        <authorList>
            <person name="Schachtman D."/>
        </authorList>
    </citation>
    <scope>NUCLEOTIDE SEQUENCE [LARGE SCALE GENOMIC DNA]</scope>
    <source>
        <strain evidence="1 2">BE313</strain>
    </source>
</reference>
<keyword evidence="2" id="KW-1185">Reference proteome</keyword>
<dbReference type="Proteomes" id="UP001180487">
    <property type="component" value="Unassembled WGS sequence"/>
</dbReference>
<evidence type="ECO:0000313" key="1">
    <source>
        <dbReference type="EMBL" id="MDR7377103.1"/>
    </source>
</evidence>
<name>A0ABU2C704_9BURK</name>
<comment type="caution">
    <text evidence="1">The sequence shown here is derived from an EMBL/GenBank/DDBJ whole genome shotgun (WGS) entry which is preliminary data.</text>
</comment>
<dbReference type="EMBL" id="JAVDXT010000001">
    <property type="protein sequence ID" value="MDR7377103.1"/>
    <property type="molecule type" value="Genomic_DNA"/>
</dbReference>